<dbReference type="PANTHER" id="PTHR22990:SF15">
    <property type="entry name" value="F-BOX ONLY PROTEIN 10"/>
    <property type="match status" value="1"/>
</dbReference>
<dbReference type="SMART" id="SM00710">
    <property type="entry name" value="PbH1"/>
    <property type="match status" value="6"/>
</dbReference>
<dbReference type="Gene3D" id="2.160.20.10">
    <property type="entry name" value="Single-stranded right-handed beta-helix, Pectin lyase-like"/>
    <property type="match status" value="2"/>
</dbReference>
<name>A0ABP8VX75_9PSEU</name>
<dbReference type="Pfam" id="PF13229">
    <property type="entry name" value="Beta_helix"/>
    <property type="match status" value="1"/>
</dbReference>
<dbReference type="PANTHER" id="PTHR22990">
    <property type="entry name" value="F-BOX ONLY PROTEIN"/>
    <property type="match status" value="1"/>
</dbReference>
<keyword evidence="1" id="KW-0677">Repeat</keyword>
<evidence type="ECO:0000313" key="3">
    <source>
        <dbReference type="EMBL" id="GAA4673440.1"/>
    </source>
</evidence>
<protein>
    <submittedName>
        <fullName evidence="3">Right-handed parallel beta-helix repeat-containing protein</fullName>
    </submittedName>
</protein>
<accession>A0ABP8VX75</accession>
<dbReference type="InterPro" id="IPR039448">
    <property type="entry name" value="Beta_helix"/>
</dbReference>
<comment type="caution">
    <text evidence="3">The sequence shown here is derived from an EMBL/GenBank/DDBJ whole genome shotgun (WGS) entry which is preliminary data.</text>
</comment>
<keyword evidence="4" id="KW-1185">Reference proteome</keyword>
<dbReference type="EMBL" id="BAABIC010000001">
    <property type="protein sequence ID" value="GAA4673440.1"/>
    <property type="molecule type" value="Genomic_DNA"/>
</dbReference>
<proteinExistence type="predicted"/>
<evidence type="ECO:0000313" key="4">
    <source>
        <dbReference type="Proteomes" id="UP001500325"/>
    </source>
</evidence>
<evidence type="ECO:0000259" key="2">
    <source>
        <dbReference type="Pfam" id="PF13229"/>
    </source>
</evidence>
<reference evidence="4" key="1">
    <citation type="journal article" date="2019" name="Int. J. Syst. Evol. Microbiol.">
        <title>The Global Catalogue of Microorganisms (GCM) 10K type strain sequencing project: providing services to taxonomists for standard genome sequencing and annotation.</title>
        <authorList>
            <consortium name="The Broad Institute Genomics Platform"/>
            <consortium name="The Broad Institute Genome Sequencing Center for Infectious Disease"/>
            <person name="Wu L."/>
            <person name="Ma J."/>
        </authorList>
    </citation>
    <scope>NUCLEOTIDE SEQUENCE [LARGE SCALE GENOMIC DNA]</scope>
    <source>
        <strain evidence="4">JCM 18055</strain>
    </source>
</reference>
<dbReference type="Proteomes" id="UP001500325">
    <property type="component" value="Unassembled WGS sequence"/>
</dbReference>
<organism evidence="3 4">
    <name type="scientific">Pseudonocardia yuanmonensis</name>
    <dbReference type="NCBI Taxonomy" id="1095914"/>
    <lineage>
        <taxon>Bacteria</taxon>
        <taxon>Bacillati</taxon>
        <taxon>Actinomycetota</taxon>
        <taxon>Actinomycetes</taxon>
        <taxon>Pseudonocardiales</taxon>
        <taxon>Pseudonocardiaceae</taxon>
        <taxon>Pseudonocardia</taxon>
    </lineage>
</organism>
<feature type="domain" description="Right handed beta helix" evidence="2">
    <location>
        <begin position="152"/>
        <end position="298"/>
    </location>
</feature>
<dbReference type="InterPro" id="IPR012334">
    <property type="entry name" value="Pectin_lyas_fold"/>
</dbReference>
<gene>
    <name evidence="3" type="ORF">GCM10023215_01120</name>
</gene>
<dbReference type="SUPFAM" id="SSF51126">
    <property type="entry name" value="Pectin lyase-like"/>
    <property type="match status" value="1"/>
</dbReference>
<sequence length="499" mass="54381">MRLRSVAAVAVALVLVAVGSVGSVVEREHARRPIVQPPRVCGSTAPGPTSAPTGAVVVDPEVTGDVIAKTEANPPGTIFWFAPGVHKLGGGADAQIVPRDGDVYVGAPGAVLDGQRQNSFAFTQRAKGVVVSYLEIRNFAAPRNTGVVNRDSGDSWSIEHNTIHDNNGAALMAGARQETRGNCLRDNGQYGMNAYQEGDGITGLIFEGNEVTGNNTDDWERRIPECGCSGGVKFWAVNGADVRNNWIHDNRGPGLWADTNNNDFLIEKNLIERNDGPAIWYEISYNATIRGNVILENAIEYGREFQRDEDPFPVGAIYLSEAGGEPRIPARTGKIDVYENLLERNWSGITAWEDAGRFCNSPSSTTEDCTLVVGRAAAVECVPPAIASEPLYSDCRWKTENVDIHDNVFRHDRSFLGESTDAFAGRMALISNAGTEPAWSPYMGDVIQRKITLGQNVVWRDNVYYGQWSFTLFDMGRTFGWDGWRALPYAQDVGSSYVG</sequence>
<dbReference type="InterPro" id="IPR006626">
    <property type="entry name" value="PbH1"/>
</dbReference>
<evidence type="ECO:0000256" key="1">
    <source>
        <dbReference type="ARBA" id="ARBA00022737"/>
    </source>
</evidence>
<dbReference type="InterPro" id="IPR011050">
    <property type="entry name" value="Pectin_lyase_fold/virulence"/>
</dbReference>
<dbReference type="InterPro" id="IPR051550">
    <property type="entry name" value="SCF-Subunits/Alg-Epimerases"/>
</dbReference>